<organism evidence="1">
    <name type="scientific">uncultured Microbacterium sp</name>
    <dbReference type="NCBI Taxonomy" id="191216"/>
    <lineage>
        <taxon>Bacteria</taxon>
        <taxon>Bacillati</taxon>
        <taxon>Actinomycetota</taxon>
        <taxon>Actinomycetes</taxon>
        <taxon>Micrococcales</taxon>
        <taxon>Microbacteriaceae</taxon>
        <taxon>Microbacterium</taxon>
        <taxon>environmental samples</taxon>
    </lineage>
</organism>
<reference evidence="1" key="1">
    <citation type="submission" date="2016-03" db="EMBL/GenBank/DDBJ databases">
        <authorList>
            <person name="Ploux O."/>
        </authorList>
    </citation>
    <scope>NUCLEOTIDE SEQUENCE</scope>
    <source>
        <strain evidence="1">UC1</strain>
    </source>
</reference>
<dbReference type="Pfam" id="PF05015">
    <property type="entry name" value="HigB-like_toxin"/>
    <property type="match status" value="1"/>
</dbReference>
<gene>
    <name evidence="1" type="ORF">MIPYR_20181</name>
</gene>
<dbReference type="EMBL" id="FLQR01000006">
    <property type="protein sequence ID" value="SBS71721.1"/>
    <property type="molecule type" value="Genomic_DNA"/>
</dbReference>
<dbReference type="PANTHER" id="PTHR40266">
    <property type="entry name" value="TOXIN HIGB-1"/>
    <property type="match status" value="1"/>
</dbReference>
<accession>A0A1Y5P6H6</accession>
<dbReference type="Gene3D" id="3.30.2310.20">
    <property type="entry name" value="RelE-like"/>
    <property type="match status" value="1"/>
</dbReference>
<sequence>MIQSCADEATRKVWAREHVRQFGQELQRAAQKKLRLLNAAETINDLRIPPGNRLEKLAGDRDGQHSIRINDQYRICFVWTSAGPTDVQIVDYH</sequence>
<protein>
    <submittedName>
        <fullName evidence="1">Plasmid maintenance system killer</fullName>
    </submittedName>
</protein>
<dbReference type="SUPFAM" id="SSF143011">
    <property type="entry name" value="RelE-like"/>
    <property type="match status" value="1"/>
</dbReference>
<proteinExistence type="predicted"/>
<dbReference type="InterPro" id="IPR035093">
    <property type="entry name" value="RelE/ParE_toxin_dom_sf"/>
</dbReference>
<evidence type="ECO:0000313" key="1">
    <source>
        <dbReference type="EMBL" id="SBS71721.1"/>
    </source>
</evidence>
<name>A0A1Y5P6H6_9MICO</name>
<dbReference type="AlphaFoldDB" id="A0A1Y5P6H6"/>
<dbReference type="PANTHER" id="PTHR40266:SF2">
    <property type="entry name" value="TOXIN HIGB-1"/>
    <property type="match status" value="1"/>
</dbReference>
<dbReference type="InterPro" id="IPR007711">
    <property type="entry name" value="HigB-1"/>
</dbReference>